<dbReference type="EC" id="2.3.1.179" evidence="3 14"/>
<evidence type="ECO:0000256" key="12">
    <source>
        <dbReference type="ARBA" id="ARBA00047318"/>
    </source>
</evidence>
<dbReference type="Pfam" id="PF00109">
    <property type="entry name" value="ketoacyl-synt"/>
    <property type="match status" value="1"/>
</dbReference>
<keyword evidence="8" id="KW-0443">Lipid metabolism</keyword>
<evidence type="ECO:0000256" key="6">
    <source>
        <dbReference type="ARBA" id="ARBA00022679"/>
    </source>
</evidence>
<dbReference type="RefSeq" id="WP_233695422.1">
    <property type="nucleotide sequence ID" value="NZ_JAJNBZ010000001.1"/>
</dbReference>
<evidence type="ECO:0000256" key="14">
    <source>
        <dbReference type="PIRNR" id="PIRNR000447"/>
    </source>
</evidence>
<dbReference type="SMART" id="SM00825">
    <property type="entry name" value="PKS_KS"/>
    <property type="match status" value="1"/>
</dbReference>
<dbReference type="InterPro" id="IPR014030">
    <property type="entry name" value="Ketoacyl_synth_N"/>
</dbReference>
<evidence type="ECO:0000256" key="2">
    <source>
        <dbReference type="ARBA" id="ARBA00008467"/>
    </source>
</evidence>
<dbReference type="PROSITE" id="PS52004">
    <property type="entry name" value="KS3_2"/>
    <property type="match status" value="1"/>
</dbReference>
<comment type="pathway">
    <text evidence="1 14">Lipid metabolism; fatty acid biosynthesis.</text>
</comment>
<comment type="caution">
    <text evidence="17">The sequence shown here is derived from an EMBL/GenBank/DDBJ whole genome shotgun (WGS) entry which is preliminary data.</text>
</comment>
<dbReference type="EMBL" id="JAJNBZ010000001">
    <property type="protein sequence ID" value="MCE5168010.1"/>
    <property type="molecule type" value="Genomic_DNA"/>
</dbReference>
<name>A0ABS8YBZ2_9BACL</name>
<sequence length="412" mass="43901">MKHRVVVTGMGVVTALGSDLETFWNSLLEGKSGVSRVEAFDVTDYPTQIAASVKDFNPEAYMEKKEARRMDRFVQFAVAASKNALEDAKLNVKEQTDPDRVGVIVGSGIGGLGTWEEQHTILMEKGVKRVSPFFIPMMIANMASGQVSMKVGARGPNTAAVSACATGTHSIGDAYKIIQRGDADVMICGGAEATIRPIGMAGFCSMRAMSTRNDEPERASRPFDVDRDGFIMGEGAGVLILESLEHALQRGARIYAEMAGYGMGADAHHMTEPDPTGAALCMTRAIRDAEMKPEQIDYINAHGTSTPVGDKSETTAIKSALGEHAYKVAVSSTKSMTGHLLGAAGGVEAVICSLALTHGIIPPTINLENQDPECDLDYVPNVPRQADVQVAMSNSFGFGGHNATILLKKFEA</sequence>
<dbReference type="PROSITE" id="PS00606">
    <property type="entry name" value="KS3_1"/>
    <property type="match status" value="1"/>
</dbReference>
<feature type="domain" description="Ketosynthase family 3 (KS3)" evidence="16">
    <location>
        <begin position="2"/>
        <end position="409"/>
    </location>
</feature>
<evidence type="ECO:0000256" key="4">
    <source>
        <dbReference type="ARBA" id="ARBA00014657"/>
    </source>
</evidence>
<evidence type="ECO:0000313" key="18">
    <source>
        <dbReference type="Proteomes" id="UP001199916"/>
    </source>
</evidence>
<keyword evidence="7" id="KW-0276">Fatty acid metabolism</keyword>
<dbReference type="Pfam" id="PF02801">
    <property type="entry name" value="Ketoacyl-synt_C"/>
    <property type="match status" value="1"/>
</dbReference>
<evidence type="ECO:0000256" key="1">
    <source>
        <dbReference type="ARBA" id="ARBA00005194"/>
    </source>
</evidence>
<evidence type="ECO:0000313" key="17">
    <source>
        <dbReference type="EMBL" id="MCE5168010.1"/>
    </source>
</evidence>
<evidence type="ECO:0000256" key="13">
    <source>
        <dbReference type="ARBA" id="ARBA00047659"/>
    </source>
</evidence>
<comment type="catalytic activity">
    <reaction evidence="12 14">
        <text>(9Z)-hexadecenoyl-[ACP] + malonyl-[ACP] + H(+) = 3-oxo-(11Z)-octadecenoyl-[ACP] + holo-[ACP] + CO2</text>
        <dbReference type="Rhea" id="RHEA:55040"/>
        <dbReference type="Rhea" id="RHEA-COMP:9623"/>
        <dbReference type="Rhea" id="RHEA-COMP:9685"/>
        <dbReference type="Rhea" id="RHEA-COMP:10800"/>
        <dbReference type="Rhea" id="RHEA-COMP:14074"/>
        <dbReference type="ChEBI" id="CHEBI:15378"/>
        <dbReference type="ChEBI" id="CHEBI:16526"/>
        <dbReference type="ChEBI" id="CHEBI:64479"/>
        <dbReference type="ChEBI" id="CHEBI:78449"/>
        <dbReference type="ChEBI" id="CHEBI:83989"/>
        <dbReference type="ChEBI" id="CHEBI:138538"/>
        <dbReference type="EC" id="2.3.1.179"/>
    </reaction>
</comment>
<keyword evidence="10 14" id="KW-0012">Acyltransferase</keyword>
<dbReference type="InterPro" id="IPR014031">
    <property type="entry name" value="Ketoacyl_synth_C"/>
</dbReference>
<comment type="function">
    <text evidence="11 14">Involved in the type II fatty acid elongation cycle. Catalyzes the elongation of a wide range of acyl-ACP by the addition of two carbons from malonyl-ACP to an acyl acceptor. Can efficiently catalyze the conversion of palmitoleoyl-ACP (cis-hexadec-9-enoyl-ACP) to cis-vaccenoyl-ACP (cis-octadec-11-enoyl-ACP), an essential step in the thermal regulation of fatty acid composition.</text>
</comment>
<comment type="similarity">
    <text evidence="2 14 15">Belongs to the thiolase-like superfamily. Beta-ketoacyl-ACP synthases family.</text>
</comment>
<dbReference type="PANTHER" id="PTHR11712">
    <property type="entry name" value="POLYKETIDE SYNTHASE-RELATED"/>
    <property type="match status" value="1"/>
</dbReference>
<evidence type="ECO:0000256" key="10">
    <source>
        <dbReference type="ARBA" id="ARBA00023315"/>
    </source>
</evidence>
<dbReference type="NCBIfam" id="TIGR03150">
    <property type="entry name" value="fabF"/>
    <property type="match status" value="1"/>
</dbReference>
<dbReference type="InterPro" id="IPR017568">
    <property type="entry name" value="3-oxoacyl-ACP_synth-2"/>
</dbReference>
<dbReference type="GO" id="GO:0004315">
    <property type="term" value="F:3-oxoacyl-[acyl-carrier-protein] synthase activity"/>
    <property type="evidence" value="ECO:0007669"/>
    <property type="project" value="UniProtKB-EC"/>
</dbReference>
<proteinExistence type="inferred from homology"/>
<evidence type="ECO:0000256" key="8">
    <source>
        <dbReference type="ARBA" id="ARBA00023098"/>
    </source>
</evidence>
<protein>
    <recommendedName>
        <fullName evidence="4 14">3-oxoacyl-[acyl-carrier-protein] synthase 2</fullName>
        <ecNumber evidence="3 14">2.3.1.179</ecNumber>
    </recommendedName>
</protein>
<dbReference type="Proteomes" id="UP001199916">
    <property type="component" value="Unassembled WGS sequence"/>
</dbReference>
<evidence type="ECO:0000256" key="9">
    <source>
        <dbReference type="ARBA" id="ARBA00023160"/>
    </source>
</evidence>
<keyword evidence="9 14" id="KW-0275">Fatty acid biosynthesis</keyword>
<dbReference type="NCBIfam" id="NF005589">
    <property type="entry name" value="PRK07314.1"/>
    <property type="match status" value="1"/>
</dbReference>
<dbReference type="Gene3D" id="3.40.47.10">
    <property type="match status" value="1"/>
</dbReference>
<gene>
    <name evidence="17" type="primary">fabF</name>
    <name evidence="17" type="ORF">LQV63_01585</name>
</gene>
<evidence type="ECO:0000256" key="15">
    <source>
        <dbReference type="RuleBase" id="RU003694"/>
    </source>
</evidence>
<accession>A0ABS8YBZ2</accession>
<dbReference type="NCBIfam" id="NF004970">
    <property type="entry name" value="PRK06333.1"/>
    <property type="match status" value="1"/>
</dbReference>
<evidence type="ECO:0000256" key="11">
    <source>
        <dbReference type="ARBA" id="ARBA00024006"/>
    </source>
</evidence>
<comment type="catalytic activity">
    <reaction evidence="13 14">
        <text>a fatty acyl-[ACP] + malonyl-[ACP] + H(+) = a 3-oxoacyl-[ACP] + holo-[ACP] + CO2</text>
        <dbReference type="Rhea" id="RHEA:22836"/>
        <dbReference type="Rhea" id="RHEA-COMP:9623"/>
        <dbReference type="Rhea" id="RHEA-COMP:9685"/>
        <dbReference type="Rhea" id="RHEA-COMP:9916"/>
        <dbReference type="Rhea" id="RHEA-COMP:14125"/>
        <dbReference type="ChEBI" id="CHEBI:15378"/>
        <dbReference type="ChEBI" id="CHEBI:16526"/>
        <dbReference type="ChEBI" id="CHEBI:64479"/>
        <dbReference type="ChEBI" id="CHEBI:78449"/>
        <dbReference type="ChEBI" id="CHEBI:78776"/>
        <dbReference type="ChEBI" id="CHEBI:138651"/>
    </reaction>
</comment>
<keyword evidence="5 14" id="KW-0444">Lipid biosynthesis</keyword>
<evidence type="ECO:0000259" key="16">
    <source>
        <dbReference type="PROSITE" id="PS52004"/>
    </source>
</evidence>
<evidence type="ECO:0000256" key="7">
    <source>
        <dbReference type="ARBA" id="ARBA00022832"/>
    </source>
</evidence>
<dbReference type="PIRSF" id="PIRSF000447">
    <property type="entry name" value="KAS_II"/>
    <property type="match status" value="1"/>
</dbReference>
<dbReference type="SUPFAM" id="SSF53901">
    <property type="entry name" value="Thiolase-like"/>
    <property type="match status" value="2"/>
</dbReference>
<dbReference type="CDD" id="cd00834">
    <property type="entry name" value="KAS_I_II"/>
    <property type="match status" value="1"/>
</dbReference>
<dbReference type="InterPro" id="IPR016039">
    <property type="entry name" value="Thiolase-like"/>
</dbReference>
<dbReference type="InterPro" id="IPR018201">
    <property type="entry name" value="Ketoacyl_synth_AS"/>
</dbReference>
<evidence type="ECO:0000256" key="5">
    <source>
        <dbReference type="ARBA" id="ARBA00022516"/>
    </source>
</evidence>
<keyword evidence="6 14" id="KW-0808">Transferase</keyword>
<dbReference type="PANTHER" id="PTHR11712:SF336">
    <property type="entry name" value="3-OXOACYL-[ACYL-CARRIER-PROTEIN] SYNTHASE, MITOCHONDRIAL"/>
    <property type="match status" value="1"/>
</dbReference>
<dbReference type="InterPro" id="IPR000794">
    <property type="entry name" value="Beta-ketoacyl_synthase"/>
</dbReference>
<keyword evidence="18" id="KW-1185">Reference proteome</keyword>
<organism evidence="17 18">
    <name type="scientific">Paenibacillus profundus</name>
    <dbReference type="NCBI Taxonomy" id="1173085"/>
    <lineage>
        <taxon>Bacteria</taxon>
        <taxon>Bacillati</taxon>
        <taxon>Bacillota</taxon>
        <taxon>Bacilli</taxon>
        <taxon>Bacillales</taxon>
        <taxon>Paenibacillaceae</taxon>
        <taxon>Paenibacillus</taxon>
    </lineage>
</organism>
<evidence type="ECO:0000256" key="3">
    <source>
        <dbReference type="ARBA" id="ARBA00012356"/>
    </source>
</evidence>
<reference evidence="17 18" key="1">
    <citation type="submission" date="2021-11" db="EMBL/GenBank/DDBJ databases">
        <title>Draft genome sequence of Paenibacillus profundus YoMME, a new Gram-positive bacteria with exoelectrogenic properties.</title>
        <authorList>
            <person name="Hubenova Y."/>
            <person name="Hubenova E."/>
            <person name="Manasiev Y."/>
            <person name="Peykov S."/>
            <person name="Mitov M."/>
        </authorList>
    </citation>
    <scope>NUCLEOTIDE SEQUENCE [LARGE SCALE GENOMIC DNA]</scope>
    <source>
        <strain evidence="17 18">YoMME</strain>
    </source>
</reference>
<dbReference type="InterPro" id="IPR020841">
    <property type="entry name" value="PKS_Beta-ketoAc_synthase_dom"/>
</dbReference>